<protein>
    <recommendedName>
        <fullName evidence="3">RCK N-terminal domain-containing protein</fullName>
    </recommendedName>
</protein>
<comment type="caution">
    <text evidence="1">The sequence shown here is derived from an EMBL/GenBank/DDBJ whole genome shotgun (WGS) entry which is preliminary data.</text>
</comment>
<gene>
    <name evidence="1" type="ORF">GT019_17860</name>
</gene>
<dbReference type="Proteomes" id="UP000665561">
    <property type="component" value="Unassembled WGS sequence"/>
</dbReference>
<accession>A0ABW9XST9</accession>
<name>A0ABW9XST9_9BACL</name>
<evidence type="ECO:0000313" key="2">
    <source>
        <dbReference type="Proteomes" id="UP000665561"/>
    </source>
</evidence>
<reference evidence="1 2" key="1">
    <citation type="submission" date="2020-01" db="EMBL/GenBank/DDBJ databases">
        <title>Paenibacillus soybeanensis sp. nov. isolated from the nodules of soybean (Glycine max(L.) Merr).</title>
        <authorList>
            <person name="Wang H."/>
        </authorList>
    </citation>
    <scope>NUCLEOTIDE SEQUENCE [LARGE SCALE GENOMIC DNA]</scope>
    <source>
        <strain evidence="1 2">T1</strain>
    </source>
</reference>
<sequence>MNQTSETVVVAALTKAGENFMKQLLVKGVPFTAITNSVAERQQLSKLGIASILLVNTIDPDTWEMPDYPVGRVFLFESSLSLCCRYLRMIRKWTDQPVYVITGRTHGRLIYKSLGATHIVHSNTGSISFLLD</sequence>
<proteinExistence type="predicted"/>
<evidence type="ECO:0000313" key="1">
    <source>
        <dbReference type="EMBL" id="NBD25741.1"/>
    </source>
</evidence>
<dbReference type="EMBL" id="JAAAMV010000015">
    <property type="protein sequence ID" value="NBD25741.1"/>
    <property type="molecule type" value="Genomic_DNA"/>
</dbReference>
<organism evidence="1 2">
    <name type="scientific">Paenibacillus glycinis</name>
    <dbReference type="NCBI Taxonomy" id="2697035"/>
    <lineage>
        <taxon>Bacteria</taxon>
        <taxon>Bacillati</taxon>
        <taxon>Bacillota</taxon>
        <taxon>Bacilli</taxon>
        <taxon>Bacillales</taxon>
        <taxon>Paenibacillaceae</taxon>
        <taxon>Paenibacillus</taxon>
    </lineage>
</organism>
<keyword evidence="2" id="KW-1185">Reference proteome</keyword>
<evidence type="ECO:0008006" key="3">
    <source>
        <dbReference type="Google" id="ProtNLM"/>
    </source>
</evidence>